<comment type="catalytic activity">
    <reaction evidence="11 12">
        <text>phosphoenolpyruvate + UDP-N-acetyl-alpha-D-glucosamine = UDP-N-acetyl-3-O-(1-carboxyvinyl)-alpha-D-glucosamine + phosphate</text>
        <dbReference type="Rhea" id="RHEA:18681"/>
        <dbReference type="ChEBI" id="CHEBI:43474"/>
        <dbReference type="ChEBI" id="CHEBI:57705"/>
        <dbReference type="ChEBI" id="CHEBI:58702"/>
        <dbReference type="ChEBI" id="CHEBI:68483"/>
        <dbReference type="EC" id="2.5.1.7"/>
    </reaction>
</comment>
<dbReference type="InterPro" id="IPR005750">
    <property type="entry name" value="UDP_GlcNAc_COvinyl_MurA"/>
</dbReference>
<evidence type="ECO:0000256" key="2">
    <source>
        <dbReference type="ARBA" id="ARBA00004752"/>
    </source>
</evidence>
<dbReference type="PANTHER" id="PTHR43783">
    <property type="entry name" value="UDP-N-ACETYLGLUCOSAMINE 1-CARBOXYVINYLTRANSFERASE"/>
    <property type="match status" value="1"/>
</dbReference>
<name>A0A0P9FG37_9CHLR</name>
<dbReference type="Proteomes" id="UP000050509">
    <property type="component" value="Unassembled WGS sequence"/>
</dbReference>
<gene>
    <name evidence="12" type="primary">murA</name>
    <name evidence="14" type="ORF">SE17_17605</name>
</gene>
<dbReference type="InterPro" id="IPR001986">
    <property type="entry name" value="Enolpyruvate_Tfrase_dom"/>
</dbReference>
<evidence type="ECO:0000256" key="6">
    <source>
        <dbReference type="ARBA" id="ARBA00022960"/>
    </source>
</evidence>
<evidence type="ECO:0000256" key="8">
    <source>
        <dbReference type="ARBA" id="ARBA00023306"/>
    </source>
</evidence>
<dbReference type="NCBIfam" id="TIGR01072">
    <property type="entry name" value="murA"/>
    <property type="match status" value="1"/>
</dbReference>
<evidence type="ECO:0000256" key="10">
    <source>
        <dbReference type="ARBA" id="ARBA00038367"/>
    </source>
</evidence>
<comment type="caution">
    <text evidence="12">Lacks conserved residue(s) required for the propagation of feature annotation.</text>
</comment>
<organism evidence="14 15">
    <name type="scientific">Kouleothrix aurantiaca</name>
    <dbReference type="NCBI Taxonomy" id="186479"/>
    <lineage>
        <taxon>Bacteria</taxon>
        <taxon>Bacillati</taxon>
        <taxon>Chloroflexota</taxon>
        <taxon>Chloroflexia</taxon>
        <taxon>Chloroflexales</taxon>
        <taxon>Roseiflexineae</taxon>
        <taxon>Roseiflexaceae</taxon>
        <taxon>Kouleothrix</taxon>
    </lineage>
</organism>
<comment type="caution">
    <text evidence="14">The sequence shown here is derived from an EMBL/GenBank/DDBJ whole genome shotgun (WGS) entry which is preliminary data.</text>
</comment>
<keyword evidence="7 12" id="KW-0573">Peptidoglycan synthesis</keyword>
<dbReference type="SUPFAM" id="SSF55205">
    <property type="entry name" value="EPT/RTPC-like"/>
    <property type="match status" value="1"/>
</dbReference>
<keyword evidence="6 12" id="KW-0133">Cell shape</keyword>
<comment type="subcellular location">
    <subcellularLocation>
        <location evidence="1 12">Cytoplasm</location>
    </subcellularLocation>
</comment>
<evidence type="ECO:0000313" key="14">
    <source>
        <dbReference type="EMBL" id="KPV52076.1"/>
    </source>
</evidence>
<dbReference type="InterPro" id="IPR050068">
    <property type="entry name" value="MurA_subfamily"/>
</dbReference>
<dbReference type="PATRIC" id="fig|186479.3.peg.9603"/>
<evidence type="ECO:0000256" key="5">
    <source>
        <dbReference type="ARBA" id="ARBA00022679"/>
    </source>
</evidence>
<keyword evidence="5 12" id="KW-0808">Transferase</keyword>
<evidence type="ECO:0000259" key="13">
    <source>
        <dbReference type="Pfam" id="PF00275"/>
    </source>
</evidence>
<comment type="pathway">
    <text evidence="2 12">Cell wall biogenesis; peptidoglycan biosynthesis.</text>
</comment>
<dbReference type="UniPathway" id="UPA00219"/>
<dbReference type="GO" id="GO:0051301">
    <property type="term" value="P:cell division"/>
    <property type="evidence" value="ECO:0007669"/>
    <property type="project" value="UniProtKB-KW"/>
</dbReference>
<evidence type="ECO:0000313" key="15">
    <source>
        <dbReference type="Proteomes" id="UP000050509"/>
    </source>
</evidence>
<keyword evidence="9 12" id="KW-0961">Cell wall biogenesis/degradation</keyword>
<evidence type="ECO:0000256" key="9">
    <source>
        <dbReference type="ARBA" id="ARBA00023316"/>
    </source>
</evidence>
<evidence type="ECO:0000256" key="4">
    <source>
        <dbReference type="ARBA" id="ARBA00022618"/>
    </source>
</evidence>
<keyword evidence="8 12" id="KW-0131">Cell cycle</keyword>
<accession>A0A0P9FG37</accession>
<dbReference type="CDD" id="cd01555">
    <property type="entry name" value="UdpNAET"/>
    <property type="match status" value="1"/>
</dbReference>
<dbReference type="NCBIfam" id="NF006873">
    <property type="entry name" value="PRK09369.1"/>
    <property type="match status" value="1"/>
</dbReference>
<reference evidence="14 15" key="1">
    <citation type="submission" date="2015-09" db="EMBL/GenBank/DDBJ databases">
        <title>Draft genome sequence of Kouleothrix aurantiaca JCM 19913.</title>
        <authorList>
            <person name="Hemp J."/>
        </authorList>
    </citation>
    <scope>NUCLEOTIDE SEQUENCE [LARGE SCALE GENOMIC DNA]</scope>
    <source>
        <strain evidence="14 15">COM-B</strain>
    </source>
</reference>
<dbReference type="PANTHER" id="PTHR43783:SF1">
    <property type="entry name" value="UDP-N-ACETYLGLUCOSAMINE 1-CARBOXYVINYLTRANSFERASE"/>
    <property type="match status" value="1"/>
</dbReference>
<dbReference type="EC" id="2.5.1.7" evidence="12"/>
<feature type="binding site" evidence="12">
    <location>
        <position position="313"/>
    </location>
    <ligand>
        <name>UDP-N-acetyl-alpha-D-glucosamine</name>
        <dbReference type="ChEBI" id="CHEBI:57705"/>
    </ligand>
</feature>
<evidence type="ECO:0000256" key="1">
    <source>
        <dbReference type="ARBA" id="ARBA00004496"/>
    </source>
</evidence>
<protein>
    <recommendedName>
        <fullName evidence="12">UDP-N-acetylglucosamine 1-carboxyvinyltransferase</fullName>
        <ecNumber evidence="12">2.5.1.7</ecNumber>
    </recommendedName>
    <alternativeName>
        <fullName evidence="12">Enoylpyruvate transferase</fullName>
    </alternativeName>
    <alternativeName>
        <fullName evidence="12">UDP-N-acetylglucosamine enolpyruvyl transferase</fullName>
        <shortName evidence="12">EPT</shortName>
    </alternativeName>
</protein>
<feature type="active site" description="Proton donor" evidence="12">
    <location>
        <position position="117"/>
    </location>
</feature>
<keyword evidence="15" id="KW-1185">Reference proteome</keyword>
<dbReference type="GO" id="GO:0009252">
    <property type="term" value="P:peptidoglycan biosynthetic process"/>
    <property type="evidence" value="ECO:0007669"/>
    <property type="project" value="UniProtKB-UniRule"/>
</dbReference>
<feature type="binding site" evidence="12">
    <location>
        <begin position="22"/>
        <end position="23"/>
    </location>
    <ligand>
        <name>phosphoenolpyruvate</name>
        <dbReference type="ChEBI" id="CHEBI:58702"/>
    </ligand>
</feature>
<dbReference type="GO" id="GO:0005737">
    <property type="term" value="C:cytoplasm"/>
    <property type="evidence" value="ECO:0007669"/>
    <property type="project" value="UniProtKB-SubCell"/>
</dbReference>
<dbReference type="InterPro" id="IPR036968">
    <property type="entry name" value="Enolpyruvate_Tfrase_sf"/>
</dbReference>
<dbReference type="EMBL" id="LJCR01000667">
    <property type="protein sequence ID" value="KPV52076.1"/>
    <property type="molecule type" value="Genomic_DNA"/>
</dbReference>
<proteinExistence type="inferred from homology"/>
<keyword evidence="4 12" id="KW-0132">Cell division</keyword>
<dbReference type="InterPro" id="IPR013792">
    <property type="entry name" value="RNA3'P_cycl/enolpyr_Trfase_a/b"/>
</dbReference>
<dbReference type="Gene3D" id="3.65.10.10">
    <property type="entry name" value="Enolpyruvate transferase domain"/>
    <property type="match status" value="2"/>
</dbReference>
<evidence type="ECO:0000256" key="3">
    <source>
        <dbReference type="ARBA" id="ARBA00022490"/>
    </source>
</evidence>
<sequence length="427" mass="45800">MERFVIEGGHRLNGTITPAGNKNAALPLLAAALLTDHPVTLHNLPRIGDVGTKLALLQKLGVSVEQSQGTSWTLHAAGVGDTEPDATLARKIRTSILLAGPLLARRGAVRLPRPGGDMIGRRRLDTHFLALQSLGASIEVTPTEYVLRADRLRGTDLFLDEMSVTGTEQAIMGAVLAEGDTTICNAASEPHVQDLCHCLNQLGAKIEGIGTNMLTITGVSALHGGEYTIGPDFMEVASFIGLAAVTGSALRIAGARPREHRMSRIAFGKLGVRWQDDGEDIVVPPDQELHVQEDAHNAIPKIDSAPWPGFNPDLISIALVVATQARGTVLIHEKMFESRLFFVDRLISMGAKIVLCDPHRAVVVGPSPLYGEPEGLPSPDIRAGMALLIAALCAQGRSVIHNIGQIDRGYERIEQRLQQLGARIERV</sequence>
<dbReference type="Pfam" id="PF00275">
    <property type="entry name" value="EPSP_synthase"/>
    <property type="match status" value="1"/>
</dbReference>
<evidence type="ECO:0000256" key="12">
    <source>
        <dbReference type="HAMAP-Rule" id="MF_00111"/>
    </source>
</evidence>
<dbReference type="AlphaFoldDB" id="A0A0P9FG37"/>
<dbReference type="GO" id="GO:0071555">
    <property type="term" value="P:cell wall organization"/>
    <property type="evidence" value="ECO:0007669"/>
    <property type="project" value="UniProtKB-KW"/>
</dbReference>
<dbReference type="HAMAP" id="MF_00111">
    <property type="entry name" value="MurA"/>
    <property type="match status" value="1"/>
</dbReference>
<evidence type="ECO:0000256" key="11">
    <source>
        <dbReference type="ARBA" id="ARBA00047527"/>
    </source>
</evidence>
<feature type="binding site" evidence="12">
    <location>
        <position position="93"/>
    </location>
    <ligand>
        <name>UDP-N-acetyl-alpha-D-glucosamine</name>
        <dbReference type="ChEBI" id="CHEBI:57705"/>
    </ligand>
</feature>
<feature type="domain" description="Enolpyruvate transferase" evidence="13">
    <location>
        <begin position="7"/>
        <end position="417"/>
    </location>
</feature>
<dbReference type="GO" id="GO:0019277">
    <property type="term" value="P:UDP-N-acetylgalactosamine biosynthetic process"/>
    <property type="evidence" value="ECO:0007669"/>
    <property type="project" value="InterPro"/>
</dbReference>
<dbReference type="GO" id="GO:0008760">
    <property type="term" value="F:UDP-N-acetylglucosamine 1-carboxyvinyltransferase activity"/>
    <property type="evidence" value="ECO:0007669"/>
    <property type="project" value="UniProtKB-UniRule"/>
</dbReference>
<dbReference type="GO" id="GO:0008360">
    <property type="term" value="P:regulation of cell shape"/>
    <property type="evidence" value="ECO:0007669"/>
    <property type="project" value="UniProtKB-KW"/>
</dbReference>
<comment type="function">
    <text evidence="12">Cell wall formation. Adds enolpyruvyl to UDP-N-acetylglucosamine.</text>
</comment>
<evidence type="ECO:0000256" key="7">
    <source>
        <dbReference type="ARBA" id="ARBA00022984"/>
    </source>
</evidence>
<keyword evidence="3 12" id="KW-0963">Cytoplasm</keyword>
<comment type="similarity">
    <text evidence="10 12">Belongs to the EPSP synthase family. MurA subfamily.</text>
</comment>
<feature type="binding site" evidence="12">
    <location>
        <position position="335"/>
    </location>
    <ligand>
        <name>UDP-N-acetyl-alpha-D-glucosamine</name>
        <dbReference type="ChEBI" id="CHEBI:57705"/>
    </ligand>
</feature>